<name>A0AAN8UHR7_9MAGN</name>
<reference evidence="1 2" key="1">
    <citation type="submission" date="2023-12" db="EMBL/GenBank/DDBJ databases">
        <title>A high-quality genome assembly for Dillenia turbinata (Dilleniales).</title>
        <authorList>
            <person name="Chanderbali A."/>
        </authorList>
    </citation>
    <scope>NUCLEOTIDE SEQUENCE [LARGE SCALE GENOMIC DNA]</scope>
    <source>
        <strain evidence="1">LSX21</strain>
        <tissue evidence="1">Leaf</tissue>
    </source>
</reference>
<dbReference type="EMBL" id="JBAMMX010000025">
    <property type="protein sequence ID" value="KAK6915715.1"/>
    <property type="molecule type" value="Genomic_DNA"/>
</dbReference>
<sequence>MAKWHQLRGLVSGIAKHVTLITSTNLLGSFCEMAMDTLCNVRALLLNVDQDFAVHQDPHHQKQTQLICKYHGQSSHSLHWPWLQLCYQGLAQGKHQARHLRSDRKACPGVPRSQTL</sequence>
<evidence type="ECO:0000313" key="2">
    <source>
        <dbReference type="Proteomes" id="UP001370490"/>
    </source>
</evidence>
<dbReference type="Proteomes" id="UP001370490">
    <property type="component" value="Unassembled WGS sequence"/>
</dbReference>
<comment type="caution">
    <text evidence="1">The sequence shown here is derived from an EMBL/GenBank/DDBJ whole genome shotgun (WGS) entry which is preliminary data.</text>
</comment>
<dbReference type="AlphaFoldDB" id="A0AAN8UHR7"/>
<proteinExistence type="predicted"/>
<feature type="non-terminal residue" evidence="1">
    <location>
        <position position="116"/>
    </location>
</feature>
<evidence type="ECO:0000313" key="1">
    <source>
        <dbReference type="EMBL" id="KAK6915715.1"/>
    </source>
</evidence>
<gene>
    <name evidence="1" type="ORF">RJ641_020832</name>
</gene>
<protein>
    <submittedName>
        <fullName evidence="1">Uncharacterized protein</fullName>
    </submittedName>
</protein>
<organism evidence="1 2">
    <name type="scientific">Dillenia turbinata</name>
    <dbReference type="NCBI Taxonomy" id="194707"/>
    <lineage>
        <taxon>Eukaryota</taxon>
        <taxon>Viridiplantae</taxon>
        <taxon>Streptophyta</taxon>
        <taxon>Embryophyta</taxon>
        <taxon>Tracheophyta</taxon>
        <taxon>Spermatophyta</taxon>
        <taxon>Magnoliopsida</taxon>
        <taxon>eudicotyledons</taxon>
        <taxon>Gunneridae</taxon>
        <taxon>Pentapetalae</taxon>
        <taxon>Dilleniales</taxon>
        <taxon>Dilleniaceae</taxon>
        <taxon>Dillenia</taxon>
    </lineage>
</organism>
<accession>A0AAN8UHR7</accession>
<keyword evidence="2" id="KW-1185">Reference proteome</keyword>